<dbReference type="PROSITE" id="PS50943">
    <property type="entry name" value="HTH_CROC1"/>
    <property type="match status" value="1"/>
</dbReference>
<dbReference type="InterPro" id="IPR010982">
    <property type="entry name" value="Lambda_DNA-bd_dom_sf"/>
</dbReference>
<dbReference type="KEGG" id="flh:EJ997_10120"/>
<dbReference type="GO" id="GO:0003677">
    <property type="term" value="F:DNA binding"/>
    <property type="evidence" value="ECO:0007669"/>
    <property type="project" value="InterPro"/>
</dbReference>
<name>A0A3S9PZ56_9ACTO</name>
<dbReference type="InterPro" id="IPR001387">
    <property type="entry name" value="Cro/C1-type_HTH"/>
</dbReference>
<proteinExistence type="predicted"/>
<dbReference type="Gene3D" id="1.10.260.40">
    <property type="entry name" value="lambda repressor-like DNA-binding domains"/>
    <property type="match status" value="1"/>
</dbReference>
<dbReference type="SMART" id="SM00530">
    <property type="entry name" value="HTH_XRE"/>
    <property type="match status" value="1"/>
</dbReference>
<dbReference type="CDD" id="cd00093">
    <property type="entry name" value="HTH_XRE"/>
    <property type="match status" value="1"/>
</dbReference>
<dbReference type="Proteomes" id="UP000280344">
    <property type="component" value="Chromosome"/>
</dbReference>
<keyword evidence="3" id="KW-1185">Reference proteome</keyword>
<evidence type="ECO:0000259" key="1">
    <source>
        <dbReference type="PROSITE" id="PS50943"/>
    </source>
</evidence>
<dbReference type="EMBL" id="CP034593">
    <property type="protein sequence ID" value="AZQ77639.1"/>
    <property type="molecule type" value="Genomic_DNA"/>
</dbReference>
<organism evidence="2 3">
    <name type="scientific">Flaviflexus ciconiae</name>
    <dbReference type="NCBI Taxonomy" id="2496867"/>
    <lineage>
        <taxon>Bacteria</taxon>
        <taxon>Bacillati</taxon>
        <taxon>Actinomycetota</taxon>
        <taxon>Actinomycetes</taxon>
        <taxon>Actinomycetales</taxon>
        <taxon>Actinomycetaceae</taxon>
        <taxon>Flaviflexus</taxon>
    </lineage>
</organism>
<sequence>MTTPTTSMQGGFYLYLVEFGSNLTKVGITGNPKERIRQHRYTGKRIGHPMQRVWISEYPHLEAKVNELTIKGDSQTELLQRSFDSCLAQAETLPKTRGTTPSYFAELLAPAALKQFLKFRDMSYGQLAAKSGCSKALIGHLAAGRRDGTGNEIAQAICQAIDIPIEALFKPRTTDATSSDARLAVVASRNNGKTAA</sequence>
<dbReference type="AlphaFoldDB" id="A0A3S9PZ56"/>
<protein>
    <recommendedName>
        <fullName evidence="1">HTH cro/C1-type domain-containing protein</fullName>
    </recommendedName>
</protein>
<dbReference type="SUPFAM" id="SSF47413">
    <property type="entry name" value="lambda repressor-like DNA-binding domains"/>
    <property type="match status" value="1"/>
</dbReference>
<dbReference type="RefSeq" id="WP_126704442.1">
    <property type="nucleotide sequence ID" value="NZ_CP034593.1"/>
</dbReference>
<evidence type="ECO:0000313" key="3">
    <source>
        <dbReference type="Proteomes" id="UP000280344"/>
    </source>
</evidence>
<evidence type="ECO:0000313" key="2">
    <source>
        <dbReference type="EMBL" id="AZQ77639.1"/>
    </source>
</evidence>
<gene>
    <name evidence="2" type="ORF">EJ997_10120</name>
</gene>
<dbReference type="OrthoDB" id="4578834at2"/>
<feature type="domain" description="HTH cro/C1-type" evidence="1">
    <location>
        <begin position="113"/>
        <end position="168"/>
    </location>
</feature>
<reference evidence="2 3" key="1">
    <citation type="submission" date="2018-12" db="EMBL/GenBank/DDBJ databases">
        <title>Complete genome sequence of Flaviflexus sp. H23T48.</title>
        <authorList>
            <person name="Bae J.-W."/>
            <person name="Lee J.-Y."/>
        </authorList>
    </citation>
    <scope>NUCLEOTIDE SEQUENCE [LARGE SCALE GENOMIC DNA]</scope>
    <source>
        <strain evidence="2 3">H23T48</strain>
    </source>
</reference>
<accession>A0A3S9PZ56</accession>